<gene>
    <name evidence="2" type="ORF">LAESUDRAFT_212352</name>
</gene>
<feature type="compositionally biased region" description="Basic and acidic residues" evidence="1">
    <location>
        <begin position="305"/>
        <end position="319"/>
    </location>
</feature>
<dbReference type="Proteomes" id="UP000076871">
    <property type="component" value="Unassembled WGS sequence"/>
</dbReference>
<evidence type="ECO:0000256" key="1">
    <source>
        <dbReference type="SAM" id="MobiDB-lite"/>
    </source>
</evidence>
<organism evidence="2 3">
    <name type="scientific">Laetiporus sulphureus 93-53</name>
    <dbReference type="NCBI Taxonomy" id="1314785"/>
    <lineage>
        <taxon>Eukaryota</taxon>
        <taxon>Fungi</taxon>
        <taxon>Dikarya</taxon>
        <taxon>Basidiomycota</taxon>
        <taxon>Agaricomycotina</taxon>
        <taxon>Agaricomycetes</taxon>
        <taxon>Polyporales</taxon>
        <taxon>Laetiporus</taxon>
    </lineage>
</organism>
<dbReference type="GeneID" id="63818633"/>
<dbReference type="EMBL" id="KV427628">
    <property type="protein sequence ID" value="KZT05721.1"/>
    <property type="molecule type" value="Genomic_DNA"/>
</dbReference>
<proteinExistence type="predicted"/>
<sequence length="417" mass="46362">MFLLGAPADMIATGKRTACRVDRRACGEETEDEDSSDDDDAELPGIDDASFVASDTVFPARSKVLQLAGILQALSPADRDILIKTLGPLVTRAHTSTQELGGTPATTAVTTRKLFTSANENERSSDLFQVYSLKVPPAILMLAAARVHIPLTLTTTDAIRKMHHDPTAIKTKKVVTADGQRMYLLDVSAWPDEASLPPELFGQAWHNMLKVYTKIGDEVAERFRTHLDYLLALRDFVKDYKAILQFDCEVRRAYMNDPPGFFPKDPMYDIRFHSISLEILSENLRTDLQSRHDSSRRFTPYPRGGRGDSHVRMSEDRPRPFQVGRRATSSTPTCLICARTGHHAANCMHTSIRDGRPTMCVFVDRHLLVDATRQGLCVIWNLSGKCAAKRCPRGRPHSCSLCGSQDHHAGSAKCVRT</sequence>
<feature type="region of interest" description="Disordered" evidence="1">
    <location>
        <begin position="26"/>
        <end position="45"/>
    </location>
</feature>
<dbReference type="OrthoDB" id="2757691at2759"/>
<evidence type="ECO:0000313" key="2">
    <source>
        <dbReference type="EMBL" id="KZT05721.1"/>
    </source>
</evidence>
<dbReference type="InParanoid" id="A0A165DVN5"/>
<protein>
    <submittedName>
        <fullName evidence="2">Uncharacterized protein</fullName>
    </submittedName>
</protein>
<feature type="compositionally biased region" description="Acidic residues" evidence="1">
    <location>
        <begin position="28"/>
        <end position="42"/>
    </location>
</feature>
<reference evidence="2 3" key="1">
    <citation type="journal article" date="2016" name="Mol. Biol. Evol.">
        <title>Comparative Genomics of Early-Diverging Mushroom-Forming Fungi Provides Insights into the Origins of Lignocellulose Decay Capabilities.</title>
        <authorList>
            <person name="Nagy L.G."/>
            <person name="Riley R."/>
            <person name="Tritt A."/>
            <person name="Adam C."/>
            <person name="Daum C."/>
            <person name="Floudas D."/>
            <person name="Sun H."/>
            <person name="Yadav J.S."/>
            <person name="Pangilinan J."/>
            <person name="Larsson K.H."/>
            <person name="Matsuura K."/>
            <person name="Barry K."/>
            <person name="Labutti K."/>
            <person name="Kuo R."/>
            <person name="Ohm R.A."/>
            <person name="Bhattacharya S.S."/>
            <person name="Shirouzu T."/>
            <person name="Yoshinaga Y."/>
            <person name="Martin F.M."/>
            <person name="Grigoriev I.V."/>
            <person name="Hibbett D.S."/>
        </authorList>
    </citation>
    <scope>NUCLEOTIDE SEQUENCE [LARGE SCALE GENOMIC DNA]</scope>
    <source>
        <strain evidence="2 3">93-53</strain>
    </source>
</reference>
<evidence type="ECO:0000313" key="3">
    <source>
        <dbReference type="Proteomes" id="UP000076871"/>
    </source>
</evidence>
<dbReference type="AlphaFoldDB" id="A0A165DVN5"/>
<dbReference type="STRING" id="1314785.A0A165DVN5"/>
<feature type="region of interest" description="Disordered" evidence="1">
    <location>
        <begin position="291"/>
        <end position="326"/>
    </location>
</feature>
<dbReference type="RefSeq" id="XP_040763461.1">
    <property type="nucleotide sequence ID" value="XM_040901601.1"/>
</dbReference>
<name>A0A165DVN5_9APHY</name>
<accession>A0A165DVN5</accession>
<keyword evidence="3" id="KW-1185">Reference proteome</keyword>